<evidence type="ECO:0000313" key="2">
    <source>
        <dbReference type="Proteomes" id="UP000003107"/>
    </source>
</evidence>
<reference evidence="1 2" key="1">
    <citation type="submission" date="2009-07" db="EMBL/GenBank/DDBJ databases">
        <authorList>
            <person name="Madupu R."/>
            <person name="Sebastian Y."/>
            <person name="Durkin A.S."/>
            <person name="Torralba M."/>
            <person name="Methe B."/>
            <person name="Sutton G.G."/>
            <person name="Strausberg R.L."/>
            <person name="Nelson K.E."/>
        </authorList>
    </citation>
    <scope>NUCLEOTIDE SEQUENCE [LARGE SCALE GENOMIC DNA]</scope>
    <source>
        <strain evidence="1 2">RM3277</strain>
    </source>
</reference>
<dbReference type="Proteomes" id="UP000003107">
    <property type="component" value="Unassembled WGS sequence"/>
</dbReference>
<dbReference type="eggNOG" id="ENOG5033EPI">
    <property type="taxonomic scope" value="Bacteria"/>
</dbReference>
<dbReference type="OrthoDB" id="1356084at2"/>
<organism evidence="1 2">
    <name type="scientific">Campylobacter showae RM3277</name>
    <dbReference type="NCBI Taxonomy" id="553219"/>
    <lineage>
        <taxon>Bacteria</taxon>
        <taxon>Pseudomonadati</taxon>
        <taxon>Campylobacterota</taxon>
        <taxon>Epsilonproteobacteria</taxon>
        <taxon>Campylobacterales</taxon>
        <taxon>Campylobacteraceae</taxon>
        <taxon>Campylobacter</taxon>
    </lineage>
</organism>
<sequence>MLQEVRTSCEPAVIGVRNGLYQTEFIDARSFPSKDVKDKFADVFTNPLNLSAFKDECVKAFALKRAKQTDIVSCDSGIFDLDFLISQKAADVIKSFKINNLIKVPVEIDGWSGKYFTVSFPKYSVNIVNFPESIFVYQDCDKEQGKFIDIVRSINAPDEYGDLMTQIVPRKISLSQKIEDKAFHINGMGLFFSRDILDAFLSEQISGFSLHDAFVLA</sequence>
<protein>
    <submittedName>
        <fullName evidence="1">Uncharacterized protein</fullName>
    </submittedName>
</protein>
<name>C6RCL2_9BACT</name>
<comment type="caution">
    <text evidence="1">The sequence shown here is derived from an EMBL/GenBank/DDBJ whole genome shotgun (WGS) entry which is preliminary data.</text>
</comment>
<evidence type="ECO:0000313" key="1">
    <source>
        <dbReference type="EMBL" id="EET80884.1"/>
    </source>
</evidence>
<accession>C6RCL2</accession>
<proteinExistence type="predicted"/>
<dbReference type="RefSeq" id="WP_004321031.1">
    <property type="nucleotide sequence ID" value="NZ_ACVQ01000001.1"/>
</dbReference>
<gene>
    <name evidence="1" type="ORF">CAMSH0001_2385</name>
</gene>
<dbReference type="STRING" id="553219.CAMSH0001_2385"/>
<keyword evidence="2" id="KW-1185">Reference proteome</keyword>
<dbReference type="AlphaFoldDB" id="C6RCL2"/>
<dbReference type="EMBL" id="ACVQ01000001">
    <property type="protein sequence ID" value="EET80884.1"/>
    <property type="molecule type" value="Genomic_DNA"/>
</dbReference>
<dbReference type="GeneID" id="60991289"/>